<comment type="similarity">
    <text evidence="1 7">Belongs to the phospholipase B-like family.</text>
</comment>
<keyword evidence="3 7" id="KW-0378">Hydrolase</keyword>
<evidence type="ECO:0000313" key="9">
    <source>
        <dbReference type="Proteomes" id="UP000053676"/>
    </source>
</evidence>
<accession>W2SQN1</accession>
<proteinExistence type="inferred from homology"/>
<name>W2SQN1_NECAM</name>
<keyword evidence="2" id="KW-0732">Signal</keyword>
<dbReference type="PANTHER" id="PTHR12370:SF3">
    <property type="entry name" value="PHOSPHOLIPASE B-LIKE 2-RELATED"/>
    <property type="match status" value="1"/>
</dbReference>
<gene>
    <name evidence="8" type="ORF">NECAME_00870</name>
</gene>
<keyword evidence="9" id="KW-1185">Reference proteome</keyword>
<keyword evidence="6" id="KW-0325">Glycoprotein</keyword>
<dbReference type="GO" id="GO:0005576">
    <property type="term" value="C:extracellular region"/>
    <property type="evidence" value="ECO:0007669"/>
    <property type="project" value="TreeGrafter"/>
</dbReference>
<organism evidence="8 9">
    <name type="scientific">Necator americanus</name>
    <name type="common">Human hookworm</name>
    <dbReference type="NCBI Taxonomy" id="51031"/>
    <lineage>
        <taxon>Eukaryota</taxon>
        <taxon>Metazoa</taxon>
        <taxon>Ecdysozoa</taxon>
        <taxon>Nematoda</taxon>
        <taxon>Chromadorea</taxon>
        <taxon>Rhabditida</taxon>
        <taxon>Rhabditina</taxon>
        <taxon>Rhabditomorpha</taxon>
        <taxon>Strongyloidea</taxon>
        <taxon>Ancylostomatidae</taxon>
        <taxon>Bunostominae</taxon>
        <taxon>Necator</taxon>
    </lineage>
</organism>
<evidence type="ECO:0000256" key="4">
    <source>
        <dbReference type="ARBA" id="ARBA00022963"/>
    </source>
</evidence>
<sequence length="180" mass="20342">MVETPKVIGELLNCLQKMSVPESSARNQPSAAMAAVAAGLGSERPLRDGVIVLEKRNQAEEPYRTYLHDTHSIAKKCWPSYNTPYEKTPRALIFRRDHDDVTDMNSMIRLMSNNYTEDPLSRCECDPPYSGENATSCRSDLNPPKITSHGHEGEFKLINHQWESSLYTNNQQFGPNFAQP</sequence>
<dbReference type="GO" id="GO:0004620">
    <property type="term" value="F:phospholipase activity"/>
    <property type="evidence" value="ECO:0007669"/>
    <property type="project" value="InterPro"/>
</dbReference>
<reference evidence="9" key="1">
    <citation type="journal article" date="2014" name="Nat. Genet.">
        <title>Genome of the human hookworm Necator americanus.</title>
        <authorList>
            <person name="Tang Y.T."/>
            <person name="Gao X."/>
            <person name="Rosa B.A."/>
            <person name="Abubucker S."/>
            <person name="Hallsworth-Pepin K."/>
            <person name="Martin J."/>
            <person name="Tyagi R."/>
            <person name="Heizer E."/>
            <person name="Zhang X."/>
            <person name="Bhonagiri-Palsikar V."/>
            <person name="Minx P."/>
            <person name="Warren W.C."/>
            <person name="Wang Q."/>
            <person name="Zhan B."/>
            <person name="Hotez P.J."/>
            <person name="Sternberg P.W."/>
            <person name="Dougall A."/>
            <person name="Gaze S.T."/>
            <person name="Mulvenna J."/>
            <person name="Sotillo J."/>
            <person name="Ranganathan S."/>
            <person name="Rabelo E.M."/>
            <person name="Wilson R.K."/>
            <person name="Felgner P.L."/>
            <person name="Bethony J."/>
            <person name="Hawdon J.M."/>
            <person name="Gasser R.B."/>
            <person name="Loukas A."/>
            <person name="Mitreva M."/>
        </authorList>
    </citation>
    <scope>NUCLEOTIDE SEQUENCE [LARGE SCALE GENOMIC DNA]</scope>
</reference>
<keyword evidence="4 7" id="KW-0442">Lipid degradation</keyword>
<evidence type="ECO:0000256" key="3">
    <source>
        <dbReference type="ARBA" id="ARBA00022801"/>
    </source>
</evidence>
<dbReference type="Gene3D" id="3.60.60.30">
    <property type="match status" value="1"/>
</dbReference>
<dbReference type="Proteomes" id="UP000053676">
    <property type="component" value="Unassembled WGS sequence"/>
</dbReference>
<evidence type="ECO:0000313" key="8">
    <source>
        <dbReference type="EMBL" id="ETN71181.1"/>
    </source>
</evidence>
<evidence type="ECO:0000256" key="1">
    <source>
        <dbReference type="ARBA" id="ARBA00007835"/>
    </source>
</evidence>
<dbReference type="EMBL" id="KI668838">
    <property type="protein sequence ID" value="ETN71181.1"/>
    <property type="molecule type" value="Genomic_DNA"/>
</dbReference>
<protein>
    <recommendedName>
        <fullName evidence="7">Phospholipase B-like</fullName>
        <ecNumber evidence="7">3.1.1.-</ecNumber>
    </recommendedName>
</protein>
<dbReference type="KEGG" id="nai:NECAME_00870"/>
<dbReference type="InterPro" id="IPR007000">
    <property type="entry name" value="PLipase_B-like"/>
</dbReference>
<dbReference type="AlphaFoldDB" id="W2SQN1"/>
<dbReference type="Pfam" id="PF04916">
    <property type="entry name" value="Phospholip_B"/>
    <property type="match status" value="1"/>
</dbReference>
<comment type="function">
    <text evidence="7">Putative phospholipase.</text>
</comment>
<evidence type="ECO:0000256" key="7">
    <source>
        <dbReference type="RuleBase" id="RU364138"/>
    </source>
</evidence>
<evidence type="ECO:0000256" key="6">
    <source>
        <dbReference type="ARBA" id="ARBA00023180"/>
    </source>
</evidence>
<evidence type="ECO:0000256" key="2">
    <source>
        <dbReference type="ARBA" id="ARBA00022729"/>
    </source>
</evidence>
<dbReference type="GO" id="GO:0009395">
    <property type="term" value="P:phospholipid catabolic process"/>
    <property type="evidence" value="ECO:0007669"/>
    <property type="project" value="TreeGrafter"/>
</dbReference>
<dbReference type="EC" id="3.1.1.-" evidence="7"/>
<dbReference type="PANTHER" id="PTHR12370">
    <property type="entry name" value="PHOSPHOLIPASE B-RELATED"/>
    <property type="match status" value="1"/>
</dbReference>
<keyword evidence="5 7" id="KW-0443">Lipid metabolism</keyword>
<evidence type="ECO:0000256" key="5">
    <source>
        <dbReference type="ARBA" id="ARBA00023098"/>
    </source>
</evidence>
<dbReference type="OrthoDB" id="443524at2759"/>